<keyword evidence="3" id="KW-1185">Reference proteome</keyword>
<protein>
    <submittedName>
        <fullName evidence="2">Uncharacterized protein</fullName>
    </submittedName>
</protein>
<evidence type="ECO:0000313" key="3">
    <source>
        <dbReference type="Proteomes" id="UP001153076"/>
    </source>
</evidence>
<accession>A0A9Q1JRU6</accession>
<dbReference type="OrthoDB" id="770781at2759"/>
<dbReference type="PANTHER" id="PTHR33728:SF3">
    <property type="entry name" value="MULTIDRUG RESISTANCE PROTEIN"/>
    <property type="match status" value="1"/>
</dbReference>
<dbReference type="Proteomes" id="UP001153076">
    <property type="component" value="Unassembled WGS sequence"/>
</dbReference>
<dbReference type="AlphaFoldDB" id="A0A9Q1JRU6"/>
<reference evidence="2" key="1">
    <citation type="submission" date="2022-04" db="EMBL/GenBank/DDBJ databases">
        <title>Carnegiea gigantea Genome sequencing and assembly v2.</title>
        <authorList>
            <person name="Copetti D."/>
            <person name="Sanderson M.J."/>
            <person name="Burquez A."/>
            <person name="Wojciechowski M.F."/>
        </authorList>
    </citation>
    <scope>NUCLEOTIDE SEQUENCE</scope>
    <source>
        <strain evidence="2">SGP5-SGP5p</strain>
        <tissue evidence="2">Aerial part</tissue>
    </source>
</reference>
<name>A0A9Q1JRU6_9CARY</name>
<evidence type="ECO:0000256" key="1">
    <source>
        <dbReference type="SAM" id="MobiDB-lite"/>
    </source>
</evidence>
<comment type="caution">
    <text evidence="2">The sequence shown here is derived from an EMBL/GenBank/DDBJ whole genome shotgun (WGS) entry which is preliminary data.</text>
</comment>
<sequence>MNEVGGGRSSSPWNFCPSSDASAMSPPQNRRCIQRRNQLEEFRISFHECHFIWVWRYHILEHLFRPNLSSSSQDGFDDGRLESGSAAKLRNQNVVMTPTASGFSVVMPGRKYPICIAEPAPLIPFPREGIRCPPQQHMFPFCQINYNIFHVRSSSSPKSIMTFSTSIFPFPQIHYDIFDVW</sequence>
<gene>
    <name evidence="2" type="ORF">Cgig2_006774</name>
</gene>
<proteinExistence type="predicted"/>
<dbReference type="EMBL" id="JAKOGI010000850">
    <property type="protein sequence ID" value="KAJ8429874.1"/>
    <property type="molecule type" value="Genomic_DNA"/>
</dbReference>
<dbReference type="PANTHER" id="PTHR33728">
    <property type="entry name" value="CTTNBP 2 AMINO-TERMINAL-LIKE PROTEIN"/>
    <property type="match status" value="1"/>
</dbReference>
<feature type="compositionally biased region" description="Polar residues" evidence="1">
    <location>
        <begin position="9"/>
        <end position="28"/>
    </location>
</feature>
<organism evidence="2 3">
    <name type="scientific">Carnegiea gigantea</name>
    <dbReference type="NCBI Taxonomy" id="171969"/>
    <lineage>
        <taxon>Eukaryota</taxon>
        <taxon>Viridiplantae</taxon>
        <taxon>Streptophyta</taxon>
        <taxon>Embryophyta</taxon>
        <taxon>Tracheophyta</taxon>
        <taxon>Spermatophyta</taxon>
        <taxon>Magnoliopsida</taxon>
        <taxon>eudicotyledons</taxon>
        <taxon>Gunneridae</taxon>
        <taxon>Pentapetalae</taxon>
        <taxon>Caryophyllales</taxon>
        <taxon>Cactineae</taxon>
        <taxon>Cactaceae</taxon>
        <taxon>Cactoideae</taxon>
        <taxon>Echinocereeae</taxon>
        <taxon>Carnegiea</taxon>
    </lineage>
</organism>
<evidence type="ECO:0000313" key="2">
    <source>
        <dbReference type="EMBL" id="KAJ8429874.1"/>
    </source>
</evidence>
<feature type="region of interest" description="Disordered" evidence="1">
    <location>
        <begin position="1"/>
        <end position="29"/>
    </location>
</feature>